<evidence type="ECO:0000313" key="1">
    <source>
        <dbReference type="EMBL" id="POM59070.1"/>
    </source>
</evidence>
<sequence length="59" mass="6411">MVDALSDTSGNLNLAPSALGSASLVDLPESIRKDVLKKKEEEETSNFFPRWRISATSST</sequence>
<gene>
    <name evidence="1" type="ORF">PHPALM_36192</name>
</gene>
<protein>
    <submittedName>
        <fullName evidence="1">Uncharacterized protein</fullName>
    </submittedName>
</protein>
<comment type="caution">
    <text evidence="1">The sequence shown here is derived from an EMBL/GenBank/DDBJ whole genome shotgun (WGS) entry which is preliminary data.</text>
</comment>
<reference evidence="1 2" key="1">
    <citation type="journal article" date="2017" name="Genome Biol. Evol.">
        <title>Phytophthora megakarya and P. palmivora, closely related causal agents of cacao black pod rot, underwent increases in genome sizes and gene numbers by different mechanisms.</title>
        <authorList>
            <person name="Ali S.S."/>
            <person name="Shao J."/>
            <person name="Lary D.J."/>
            <person name="Kronmiller B."/>
            <person name="Shen D."/>
            <person name="Strem M.D."/>
            <person name="Amoako-Attah I."/>
            <person name="Akrofi A.Y."/>
            <person name="Begoude B.A."/>
            <person name="Ten Hoopen G.M."/>
            <person name="Coulibaly K."/>
            <person name="Kebe B.I."/>
            <person name="Melnick R.L."/>
            <person name="Guiltinan M.J."/>
            <person name="Tyler B.M."/>
            <person name="Meinhardt L.W."/>
            <person name="Bailey B.A."/>
        </authorList>
    </citation>
    <scope>NUCLEOTIDE SEQUENCE [LARGE SCALE GENOMIC DNA]</scope>
    <source>
        <strain evidence="2">sbr112.9</strain>
    </source>
</reference>
<proteinExistence type="predicted"/>
<keyword evidence="2" id="KW-1185">Reference proteome</keyword>
<dbReference type="EMBL" id="NCKW01020111">
    <property type="protein sequence ID" value="POM59070.1"/>
    <property type="molecule type" value="Genomic_DNA"/>
</dbReference>
<evidence type="ECO:0000313" key="2">
    <source>
        <dbReference type="Proteomes" id="UP000237271"/>
    </source>
</evidence>
<accession>A0A2P4X0K2</accession>
<dbReference type="Proteomes" id="UP000237271">
    <property type="component" value="Unassembled WGS sequence"/>
</dbReference>
<organism evidence="1 2">
    <name type="scientific">Phytophthora palmivora</name>
    <dbReference type="NCBI Taxonomy" id="4796"/>
    <lineage>
        <taxon>Eukaryota</taxon>
        <taxon>Sar</taxon>
        <taxon>Stramenopiles</taxon>
        <taxon>Oomycota</taxon>
        <taxon>Peronosporomycetes</taxon>
        <taxon>Peronosporales</taxon>
        <taxon>Peronosporaceae</taxon>
        <taxon>Phytophthora</taxon>
    </lineage>
</organism>
<dbReference type="AlphaFoldDB" id="A0A2P4X0K2"/>
<name>A0A2P4X0K2_9STRA</name>